<dbReference type="InterPro" id="IPR035699">
    <property type="entry name" value="AAA_6"/>
</dbReference>
<comment type="subcellular location">
    <subcellularLocation>
        <location evidence="1">Cytoplasm</location>
        <location evidence="1">Cytoskeleton</location>
    </subcellularLocation>
</comment>
<evidence type="ECO:0000313" key="18">
    <source>
        <dbReference type="Proteomes" id="UP000887574"/>
    </source>
</evidence>
<dbReference type="InterPro" id="IPR026983">
    <property type="entry name" value="DHC"/>
</dbReference>
<dbReference type="SUPFAM" id="SSF52540">
    <property type="entry name" value="P-loop containing nucleoside triphosphate hydrolases"/>
    <property type="match status" value="2"/>
</dbReference>
<dbReference type="Pfam" id="PF12774">
    <property type="entry name" value="AAA_6"/>
    <property type="match status" value="1"/>
</dbReference>
<evidence type="ECO:0000259" key="17">
    <source>
        <dbReference type="Pfam" id="PF22597"/>
    </source>
</evidence>
<evidence type="ECO:0000256" key="7">
    <source>
        <dbReference type="ARBA" id="ARBA00023017"/>
    </source>
</evidence>
<keyword evidence="4" id="KW-0493">Microtubule</keyword>
<dbReference type="GO" id="GO:0005524">
    <property type="term" value="F:ATP binding"/>
    <property type="evidence" value="ECO:0007669"/>
    <property type="project" value="UniProtKB-KW"/>
</dbReference>
<feature type="domain" description="Dynein heavy chain linker" evidence="14">
    <location>
        <begin position="1024"/>
        <end position="1423"/>
    </location>
</feature>
<dbReference type="GO" id="GO:0007018">
    <property type="term" value="P:microtubule-based movement"/>
    <property type="evidence" value="ECO:0007669"/>
    <property type="project" value="InterPro"/>
</dbReference>
<dbReference type="WBParaSite" id="jg2677">
    <property type="protein sequence ID" value="jg2677"/>
    <property type="gene ID" value="jg2677"/>
</dbReference>
<dbReference type="PANTHER" id="PTHR45703">
    <property type="entry name" value="DYNEIN HEAVY CHAIN"/>
    <property type="match status" value="1"/>
</dbReference>
<comment type="similarity">
    <text evidence="2">Belongs to the dynein heavy chain family.</text>
</comment>
<dbReference type="InterPro" id="IPR024317">
    <property type="entry name" value="Dynein_heavy_chain_D4_dom"/>
</dbReference>
<dbReference type="FunFam" id="3.40.50.300:FF:000071">
    <property type="entry name" value="Cytoplasmic dynein heavy chain 1"/>
    <property type="match status" value="1"/>
</dbReference>
<organism evidence="18 19">
    <name type="scientific">Ditylenchus dipsaci</name>
    <dbReference type="NCBI Taxonomy" id="166011"/>
    <lineage>
        <taxon>Eukaryota</taxon>
        <taxon>Metazoa</taxon>
        <taxon>Ecdysozoa</taxon>
        <taxon>Nematoda</taxon>
        <taxon>Chromadorea</taxon>
        <taxon>Rhabditida</taxon>
        <taxon>Tylenchina</taxon>
        <taxon>Tylenchomorpha</taxon>
        <taxon>Sphaerularioidea</taxon>
        <taxon>Anguinidae</taxon>
        <taxon>Anguininae</taxon>
        <taxon>Ditylenchus</taxon>
    </lineage>
</organism>
<evidence type="ECO:0000259" key="16">
    <source>
        <dbReference type="Pfam" id="PF12780"/>
    </source>
</evidence>
<accession>A0A915E882</accession>
<evidence type="ECO:0000256" key="12">
    <source>
        <dbReference type="SAM" id="MobiDB-lite"/>
    </source>
</evidence>
<dbReference type="Gene3D" id="3.40.50.300">
    <property type="entry name" value="P-loop containing nucleotide triphosphate hydrolases"/>
    <property type="match status" value="4"/>
</dbReference>
<dbReference type="Proteomes" id="UP000887574">
    <property type="component" value="Unplaced"/>
</dbReference>
<dbReference type="Pfam" id="PF22597">
    <property type="entry name" value="DYN_lid"/>
    <property type="match status" value="1"/>
</dbReference>
<dbReference type="Gene3D" id="3.20.180.20">
    <property type="entry name" value="Dynein heavy chain, N-terminal domain 2"/>
    <property type="match status" value="1"/>
</dbReference>
<keyword evidence="5" id="KW-0547">Nucleotide-binding</keyword>
<dbReference type="InterPro" id="IPR043157">
    <property type="entry name" value="Dynein_AAA1S"/>
</dbReference>
<feature type="domain" description="Dynein 2 heavy chain 1 cytoplasmic ATPase lid" evidence="17">
    <location>
        <begin position="2201"/>
        <end position="2284"/>
    </location>
</feature>
<evidence type="ECO:0000259" key="15">
    <source>
        <dbReference type="Pfam" id="PF12774"/>
    </source>
</evidence>
<dbReference type="InterPro" id="IPR042222">
    <property type="entry name" value="Dynein_2_N"/>
</dbReference>
<evidence type="ECO:0000259" key="13">
    <source>
        <dbReference type="Pfam" id="PF08385"/>
    </source>
</evidence>
<evidence type="ECO:0000256" key="1">
    <source>
        <dbReference type="ARBA" id="ARBA00004245"/>
    </source>
</evidence>
<keyword evidence="18" id="KW-1185">Reference proteome</keyword>
<evidence type="ECO:0000256" key="3">
    <source>
        <dbReference type="ARBA" id="ARBA00022490"/>
    </source>
</evidence>
<dbReference type="InterPro" id="IPR042228">
    <property type="entry name" value="Dynein_linker_3"/>
</dbReference>
<dbReference type="InterPro" id="IPR013602">
    <property type="entry name" value="Dynein_heavy_linker"/>
</dbReference>
<sequence>MAESRRYLLRVASHILSLNLVEDKLPNVQALFSFCDTPTSLLVISRVDQKGHVDVGNELNSSKAALFRVVFYKSRAAALSKEDYKSEVTVLTIHQNAKETFLGSVQQVFSKLVNDSSHKDDRLKNTSDASTGETGKGVSSLEDEITIWAKNAQKDKDPGSYSEALEPLAEQMNSIKNSAEKPSFATMDELFGLLRRQKNVWMHCGTVWTTPTLKLSPAAELWNSNLAVEALRNAISLCNQWIETVDMLTSKTWPSNALNDWKGAPMQMDFFSGFKERLEEIFSLRTLGDQLVGLLQEPSLRAEIQSSIESAMKGFNACLYTTSTDPAQWKSRLNTAERSLDSLVERTIPLLKTKLEPSSKADLNQILEDLYAFKNFFTRKSVLSKLQIERETFVSRLQSHLSTQKKEFNDHIRLSTTSIGKFLTEIASKIIWIRANIIQVEKLKKYSQPLLADLASYKRLEQALDEQLEELKASETEHFDSWCREMISHSSEDSSDSIALQTAGRLMVLEKENGMLNVSYSDRLARLLSEVRQLQSLGFTIPSKIMQFVHVGQKFYQYGIVLKQVAHFYNTIEQQMLPCQQSMMLDEALAFEKLVLPSAKPNEYSAMNITWDNPEKLKIYIEKLKEAAQKLTDHNRRLRRSHSEIGELVVDLMQIDLIKEEDKWMKKLVNIRQKFADEERFVAVKANMRAWAIHWDRQLYKALQLQFQWGLESLQQQLPTINAQDSDFFVTMVKRNAPRFVDIFASSESLFHQLKCIHKQFEEWILLAQVNFEDLIERHFLKASDWESQLKFLKAKQREAEKIPSQLQFGCIKVATNSLKNSVEDLLKRIYDALKWTLRHSITTALQNIDENLVDGIEKLSNLPQNLDEVAEANQNQLSLARSNKQIREQMAVIEDKNNVLRGVFNGGAGVENIGNTKDQYERFQTLLEGHELVMKEQVEVMKSNVLTRVDKLNTDVERLFSLWNQFKPKAEILSSDDRMALIKAVEFVREKRSQFTELTETKEKIVSDCDNFEVELPSFPLFEEMLTDLESYEANYLLYENFSNELDKLAEQEWILFRSKTYLFDEFLQHWIDKLKSMPATPVSVRLQKDIEDMKEFSACLKFCRGEVLSTDHWLEMFRLLKVPRGTTLEKLVFGDLLKVQQNVVQNVEQLKNLNSRAQGEVTIREAIQELEVWAAQAEFSLVDYKHSNGTMIKIVKEWKNVVNQVKDNQALLQSLKNSPYYEQFKDQTSIWEKRITDLDIYLHSLNEIQRKWVYLEPIFGRGSLPAEAARFNRIDVEFRAILADIARDNRLVALTAKNGMGRTLEQIADQLSRCQRSLNDFLEEKRTAFPRFYFLGDDDLLEILGQSTNPTIIQSHLKKLFQGVDKVKFDTHNDHILAVLSSQGEFVQLSKPVKIMPKVESWLRELSDEIKATLKKLVGECLQEKTLNPAKYPSQVLCLAEQIRFCSDVEQCFNDNSNFLPKLSAYTTQLNGQLEQFSRTVVEDNILQLKLKALILDLVHHIDITEQLARAQNNRLQNGWTWQKQLRFYFIGGNVVARQAGAEIQYTYEYQGNAEGLVHTPLTDKCYLTLTQALSMGLGGNPYGPAGTGKTESVKALARLLGRQVLVFNCDEGIDVQSIGRMFIGLVQCGAWGCFDEFNRLEKNVLSAVSSLIQSIQGAIRSRSGQCFLDNQSKAVLVDMNSALFVTLNPAGVGYGGRQKLPDNLKQLFRPIVMSIPDNEQIAVTLLFAEGYKQAKQLASKLVTTFNLSKEVLSAQQHYDWGLRALKTVLKGCADVMAKERRTNPNTDFTAEKEAKIVVQTLQLNTLSKLTYADSNRFYKLLEDIFPELDKKMIHSEELKEGLKLASDRMKITITERQISKIFELHEQLRQRTGVVIVGPTGAGKTTLWKTLEKALGFAGHPIITYTINPKSMPRARLLGSMDLDTREWSDGIITSASREAIKDTSKPVWIICDGDIDPEWIEALNSVLDDNKLLTMPSGERIQFGDNVNFLFETDDLTHASPATISRMGMIFISDEELDALELVKKSRTALAEQVVFPGLTQLNLKSGVNIYCDTRTDSLIPFTDDFGVDVRLDEMKSLSNKPFVWTARSQAAKDTILTWLNKGEGSRQPFIVLGEDGCGKEKLLNTCFQADHKSSVVTMHCSAQTSKWVGESVPGQWINESDVVGYYDKNLDWIGLENVQLVMSISISPGLERLSHEVHIQIEALAAQMVDTFSKIKSVFRASEQFHYNFTALDLTNWVCSLMRHQLVEPSGRSSDSTLHRCIVYEACRIFKDKLVNLDHKARFDSIVGEHFTIPANHNSNDEIVFCTDFSTLTSSLEKNIVRYEFDVSNFGYVLSDEIVELCLIVDRALTQPGGSLLIAGRSGMGHNSIAKLVAHMHQIKQHDLKEAMKTAAGENEQVVLIVEDYQILQDSFLQYINAVIASGSVPGLFSTQEFDQVATGLRNSALQESYEGSIYSYFAQSKSDTSRSVSESLSSKSLA</sequence>
<dbReference type="InterPro" id="IPR054354">
    <property type="entry name" value="DYNC2H1-like_lid"/>
</dbReference>
<dbReference type="Pfam" id="PF08393">
    <property type="entry name" value="DHC_N2"/>
    <property type="match status" value="1"/>
</dbReference>
<dbReference type="GO" id="GO:0030286">
    <property type="term" value="C:dynein complex"/>
    <property type="evidence" value="ECO:0007669"/>
    <property type="project" value="UniProtKB-KW"/>
</dbReference>
<evidence type="ECO:0000256" key="11">
    <source>
        <dbReference type="SAM" id="Coils"/>
    </source>
</evidence>
<dbReference type="Gene3D" id="1.20.140.100">
    <property type="entry name" value="Dynein heavy chain, N-terminal domain 2"/>
    <property type="match status" value="1"/>
</dbReference>
<dbReference type="Gene3D" id="1.10.8.710">
    <property type="match status" value="1"/>
</dbReference>
<keyword evidence="8 11" id="KW-0175">Coiled coil</keyword>
<keyword evidence="3" id="KW-0963">Cytoplasm</keyword>
<feature type="domain" description="Dynein heavy chain AAA module D4" evidence="16">
    <location>
        <begin position="2338"/>
        <end position="2464"/>
    </location>
</feature>
<protein>
    <submittedName>
        <fullName evidence="19">Cytoplasmic dynein 2 heavy chain 1</fullName>
    </submittedName>
</protein>
<feature type="domain" description="Dynein heavy chain hydrolytic ATP-binding dynein motor region" evidence="15">
    <location>
        <begin position="1548"/>
        <end position="1888"/>
    </location>
</feature>
<dbReference type="Gene3D" id="1.20.58.1120">
    <property type="match status" value="1"/>
</dbReference>
<dbReference type="PANTHER" id="PTHR45703:SF22">
    <property type="entry name" value="DYNEIN CYTOPLASMIC 2 HEAVY CHAIN 1"/>
    <property type="match status" value="1"/>
</dbReference>
<evidence type="ECO:0000256" key="6">
    <source>
        <dbReference type="ARBA" id="ARBA00022840"/>
    </source>
</evidence>
<feature type="coiled-coil region" evidence="11">
    <location>
        <begin position="617"/>
        <end position="644"/>
    </location>
</feature>
<evidence type="ECO:0000256" key="2">
    <source>
        <dbReference type="ARBA" id="ARBA00008887"/>
    </source>
</evidence>
<evidence type="ECO:0000256" key="5">
    <source>
        <dbReference type="ARBA" id="ARBA00022741"/>
    </source>
</evidence>
<keyword evidence="7" id="KW-0243">Dynein</keyword>
<name>A0A915E882_9BILA</name>
<keyword evidence="6" id="KW-0067">ATP-binding</keyword>
<dbReference type="Pfam" id="PF08385">
    <property type="entry name" value="DHC_N1"/>
    <property type="match status" value="1"/>
</dbReference>
<evidence type="ECO:0000256" key="9">
    <source>
        <dbReference type="ARBA" id="ARBA00023175"/>
    </source>
</evidence>
<dbReference type="GO" id="GO:0045505">
    <property type="term" value="F:dynein intermediate chain binding"/>
    <property type="evidence" value="ECO:0007669"/>
    <property type="project" value="InterPro"/>
</dbReference>
<dbReference type="InterPro" id="IPR027417">
    <property type="entry name" value="P-loop_NTPase"/>
</dbReference>
<dbReference type="Pfam" id="PF12780">
    <property type="entry name" value="AAA_8"/>
    <property type="match status" value="1"/>
</dbReference>
<feature type="domain" description="Dynein heavy chain tail" evidence="13">
    <location>
        <begin position="218"/>
        <end position="599"/>
    </location>
</feature>
<feature type="region of interest" description="Disordered" evidence="12">
    <location>
        <begin position="117"/>
        <end position="138"/>
    </location>
</feature>
<keyword evidence="10" id="KW-0206">Cytoskeleton</keyword>
<proteinExistence type="inferred from homology"/>
<dbReference type="FunFam" id="3.20.180.20:FF:000002">
    <property type="entry name" value="Cytoplasmic dynein heavy chain 1"/>
    <property type="match status" value="1"/>
</dbReference>
<dbReference type="InterPro" id="IPR013594">
    <property type="entry name" value="Dynein_heavy_tail"/>
</dbReference>
<dbReference type="Gene3D" id="1.20.920.30">
    <property type="match status" value="1"/>
</dbReference>
<evidence type="ECO:0000259" key="14">
    <source>
        <dbReference type="Pfam" id="PF08393"/>
    </source>
</evidence>
<evidence type="ECO:0000313" key="19">
    <source>
        <dbReference type="WBParaSite" id="jg2677"/>
    </source>
</evidence>
<evidence type="ECO:0000256" key="10">
    <source>
        <dbReference type="ARBA" id="ARBA00023212"/>
    </source>
</evidence>
<evidence type="ECO:0000256" key="4">
    <source>
        <dbReference type="ARBA" id="ARBA00022701"/>
    </source>
</evidence>
<keyword evidence="9" id="KW-0505">Motor protein</keyword>
<evidence type="ECO:0000256" key="8">
    <source>
        <dbReference type="ARBA" id="ARBA00023054"/>
    </source>
</evidence>
<dbReference type="GO" id="GO:0051959">
    <property type="term" value="F:dynein light intermediate chain binding"/>
    <property type="evidence" value="ECO:0007669"/>
    <property type="project" value="InterPro"/>
</dbReference>
<dbReference type="GO" id="GO:0005874">
    <property type="term" value="C:microtubule"/>
    <property type="evidence" value="ECO:0007669"/>
    <property type="project" value="UniProtKB-KW"/>
</dbReference>
<reference evidence="19" key="1">
    <citation type="submission" date="2022-11" db="UniProtKB">
        <authorList>
            <consortium name="WormBaseParasite"/>
        </authorList>
    </citation>
    <scope>IDENTIFICATION</scope>
</reference>